<feature type="region of interest" description="Disordered" evidence="1">
    <location>
        <begin position="1"/>
        <end position="33"/>
    </location>
</feature>
<dbReference type="Proteomes" id="UP000295293">
    <property type="component" value="Unassembled WGS sequence"/>
</dbReference>
<evidence type="ECO:0000256" key="1">
    <source>
        <dbReference type="SAM" id="MobiDB-lite"/>
    </source>
</evidence>
<keyword evidence="4" id="KW-1185">Reference proteome</keyword>
<comment type="caution">
    <text evidence="3">The sequence shown here is derived from an EMBL/GenBank/DDBJ whole genome shotgun (WGS) entry which is preliminary data.</text>
</comment>
<evidence type="ECO:0000313" key="4">
    <source>
        <dbReference type="Proteomes" id="UP000295293"/>
    </source>
</evidence>
<organism evidence="3 4">
    <name type="scientific">Tahibacter aquaticus</name>
    <dbReference type="NCBI Taxonomy" id="520092"/>
    <lineage>
        <taxon>Bacteria</taxon>
        <taxon>Pseudomonadati</taxon>
        <taxon>Pseudomonadota</taxon>
        <taxon>Gammaproteobacteria</taxon>
        <taxon>Lysobacterales</taxon>
        <taxon>Rhodanobacteraceae</taxon>
        <taxon>Tahibacter</taxon>
    </lineage>
</organism>
<dbReference type="AlphaFoldDB" id="A0A4R6Z292"/>
<evidence type="ECO:0000313" key="3">
    <source>
        <dbReference type="EMBL" id="TDR45693.1"/>
    </source>
</evidence>
<accession>A0A4R6Z292</accession>
<gene>
    <name evidence="3" type="ORF">DFR29_104121</name>
</gene>
<dbReference type="EMBL" id="SNZH01000004">
    <property type="protein sequence ID" value="TDR45693.1"/>
    <property type="molecule type" value="Genomic_DNA"/>
</dbReference>
<name>A0A4R6Z292_9GAMM</name>
<feature type="transmembrane region" description="Helical" evidence="2">
    <location>
        <begin position="112"/>
        <end position="136"/>
    </location>
</feature>
<feature type="compositionally biased region" description="Polar residues" evidence="1">
    <location>
        <begin position="1"/>
        <end position="11"/>
    </location>
</feature>
<keyword evidence="2" id="KW-0812">Transmembrane</keyword>
<sequence length="264" mass="28735">MSNVPVRSFPSQPSPSNPTAAVEPAAPITAEPSKQEKDRPLWWLPGTVFLFPFGYVAGRAYRESFIGHLGLLESDLTLAPDEYVYRGFMALISLADHLLARVSPELATGWYLSYLGLGMIVTFVIFATSRFTRAIGQRMSRLKARAESFRAARSPDFKASLAVVISTWIAAVAPMLFLFALGLLVFPAFLAGEAGKWDAQALLQSVRASGAEERYPSVGSVSPVPGAPRELVVECRPSACVVFTGKRFTAVRREAIPRIEGVAR</sequence>
<dbReference type="RefSeq" id="WP_133818062.1">
    <property type="nucleotide sequence ID" value="NZ_SNZH01000004.1"/>
</dbReference>
<reference evidence="3 4" key="1">
    <citation type="submission" date="2019-03" db="EMBL/GenBank/DDBJ databases">
        <title>Genomic Encyclopedia of Type Strains, Phase IV (KMG-IV): sequencing the most valuable type-strain genomes for metagenomic binning, comparative biology and taxonomic classification.</title>
        <authorList>
            <person name="Goeker M."/>
        </authorList>
    </citation>
    <scope>NUCLEOTIDE SEQUENCE [LARGE SCALE GENOMIC DNA]</scope>
    <source>
        <strain evidence="3 4">DSM 21667</strain>
    </source>
</reference>
<evidence type="ECO:0000256" key="2">
    <source>
        <dbReference type="SAM" id="Phobius"/>
    </source>
</evidence>
<keyword evidence="2" id="KW-0472">Membrane</keyword>
<protein>
    <submittedName>
        <fullName evidence="3">Uncharacterized protein</fullName>
    </submittedName>
</protein>
<proteinExistence type="predicted"/>
<feature type="transmembrane region" description="Helical" evidence="2">
    <location>
        <begin position="157"/>
        <end position="190"/>
    </location>
</feature>
<keyword evidence="2" id="KW-1133">Transmembrane helix</keyword>